<dbReference type="EMBL" id="JBBPBM010000054">
    <property type="protein sequence ID" value="KAK8518030.1"/>
    <property type="molecule type" value="Genomic_DNA"/>
</dbReference>
<keyword evidence="2" id="KW-1185">Reference proteome</keyword>
<gene>
    <name evidence="1" type="ORF">V6N12_033022</name>
</gene>
<proteinExistence type="predicted"/>
<sequence length="121" mass="14281">MSSFDGIPNRFHLTLFKIFIYRIPCRKPPNSRPKPQRHSWTTSESDIYEDIVCCLASVGRFQWIEEILEDQKKYEDISKEGFTDRLILLYGRSDIYEQAYKVFDEMPNRGLLSFNAFMGLA</sequence>
<accession>A0ABR2CEU1</accession>
<name>A0ABR2CEU1_9ROSI</name>
<dbReference type="Proteomes" id="UP001472677">
    <property type="component" value="Unassembled WGS sequence"/>
</dbReference>
<comment type="caution">
    <text evidence="1">The sequence shown here is derived from an EMBL/GenBank/DDBJ whole genome shotgun (WGS) entry which is preliminary data.</text>
</comment>
<evidence type="ECO:0000313" key="2">
    <source>
        <dbReference type="Proteomes" id="UP001472677"/>
    </source>
</evidence>
<evidence type="ECO:0000313" key="1">
    <source>
        <dbReference type="EMBL" id="KAK8518030.1"/>
    </source>
</evidence>
<evidence type="ECO:0008006" key="3">
    <source>
        <dbReference type="Google" id="ProtNLM"/>
    </source>
</evidence>
<organism evidence="1 2">
    <name type="scientific">Hibiscus sabdariffa</name>
    <name type="common">roselle</name>
    <dbReference type="NCBI Taxonomy" id="183260"/>
    <lineage>
        <taxon>Eukaryota</taxon>
        <taxon>Viridiplantae</taxon>
        <taxon>Streptophyta</taxon>
        <taxon>Embryophyta</taxon>
        <taxon>Tracheophyta</taxon>
        <taxon>Spermatophyta</taxon>
        <taxon>Magnoliopsida</taxon>
        <taxon>eudicotyledons</taxon>
        <taxon>Gunneridae</taxon>
        <taxon>Pentapetalae</taxon>
        <taxon>rosids</taxon>
        <taxon>malvids</taxon>
        <taxon>Malvales</taxon>
        <taxon>Malvaceae</taxon>
        <taxon>Malvoideae</taxon>
        <taxon>Hibiscus</taxon>
    </lineage>
</organism>
<reference evidence="1 2" key="1">
    <citation type="journal article" date="2024" name="G3 (Bethesda)">
        <title>Genome assembly of Hibiscus sabdariffa L. provides insights into metabolisms of medicinal natural products.</title>
        <authorList>
            <person name="Kim T."/>
        </authorList>
    </citation>
    <scope>NUCLEOTIDE SEQUENCE [LARGE SCALE GENOMIC DNA]</scope>
    <source>
        <strain evidence="1">TK-2024</strain>
        <tissue evidence="1">Old leaves</tissue>
    </source>
</reference>
<protein>
    <recommendedName>
        <fullName evidence="3">Pentatricopeptide repeat-containing protein</fullName>
    </recommendedName>
</protein>